<feature type="compositionally biased region" description="Basic and acidic residues" evidence="5">
    <location>
        <begin position="172"/>
        <end position="183"/>
    </location>
</feature>
<keyword evidence="4 6" id="KW-0472">Membrane</keyword>
<dbReference type="EMBL" id="MU863972">
    <property type="protein sequence ID" value="KAK4196987.1"/>
    <property type="molecule type" value="Genomic_DNA"/>
</dbReference>
<evidence type="ECO:0000313" key="7">
    <source>
        <dbReference type="EMBL" id="KAK4196987.1"/>
    </source>
</evidence>
<evidence type="ECO:0000256" key="5">
    <source>
        <dbReference type="SAM" id="MobiDB-lite"/>
    </source>
</evidence>
<dbReference type="AlphaFoldDB" id="A0AAN7ASJ4"/>
<evidence type="ECO:0000256" key="4">
    <source>
        <dbReference type="ARBA" id="ARBA00023136"/>
    </source>
</evidence>
<dbReference type="InterPro" id="IPR050360">
    <property type="entry name" value="MFS_Sugar_Transporters"/>
</dbReference>
<dbReference type="InterPro" id="IPR036259">
    <property type="entry name" value="MFS_trans_sf"/>
</dbReference>
<dbReference type="InterPro" id="IPR005828">
    <property type="entry name" value="MFS_sugar_transport-like"/>
</dbReference>
<keyword evidence="2 6" id="KW-0812">Transmembrane</keyword>
<evidence type="ECO:0000256" key="2">
    <source>
        <dbReference type="ARBA" id="ARBA00022692"/>
    </source>
</evidence>
<keyword evidence="3 6" id="KW-1133">Transmembrane helix</keyword>
<dbReference type="GO" id="GO:0016020">
    <property type="term" value="C:membrane"/>
    <property type="evidence" value="ECO:0007669"/>
    <property type="project" value="UniProtKB-SubCell"/>
</dbReference>
<dbReference type="Gene3D" id="1.20.1250.20">
    <property type="entry name" value="MFS general substrate transporter like domains"/>
    <property type="match status" value="1"/>
</dbReference>
<accession>A0AAN7ASJ4</accession>
<evidence type="ECO:0008006" key="9">
    <source>
        <dbReference type="Google" id="ProtNLM"/>
    </source>
</evidence>
<sequence length="190" mass="20998">MQQMTGINIVTYYAPTLYKTGLGMSEEKALLLGGFTQIWYVLASFVTWYTIDRVGRRKLLISMAIGMALVLTGEALATAANSHLGSIMAVVCIFLFESCFTWGWMIRAKGSALATAADFIGNWILVEVTPAVDLVFTGQTDRVTAADSDSWSGRLQWDRVKVAQEAVRATRGRREPQERHGERQALLLSS</sequence>
<feature type="region of interest" description="Disordered" evidence="5">
    <location>
        <begin position="168"/>
        <end position="190"/>
    </location>
</feature>
<comment type="caution">
    <text evidence="7">The sequence shown here is derived from an EMBL/GenBank/DDBJ whole genome shotgun (WGS) entry which is preliminary data.</text>
</comment>
<name>A0AAN7ASJ4_9PEZI</name>
<evidence type="ECO:0000256" key="1">
    <source>
        <dbReference type="ARBA" id="ARBA00004141"/>
    </source>
</evidence>
<protein>
    <recommendedName>
        <fullName evidence="9">Major facilitator superfamily (MFS) profile domain-containing protein</fullName>
    </recommendedName>
</protein>
<dbReference type="PANTHER" id="PTHR48022:SF28">
    <property type="entry name" value="MAJOR FACILITATOR SUPERFAMILY (MFS) PROFILE DOMAIN-CONTAINING PROTEIN-RELATED"/>
    <property type="match status" value="1"/>
</dbReference>
<gene>
    <name evidence="7" type="ORF">QBC40DRAFT_334610</name>
</gene>
<evidence type="ECO:0000256" key="6">
    <source>
        <dbReference type="SAM" id="Phobius"/>
    </source>
</evidence>
<feature type="transmembrane region" description="Helical" evidence="6">
    <location>
        <begin position="86"/>
        <end position="105"/>
    </location>
</feature>
<proteinExistence type="predicted"/>
<feature type="transmembrane region" description="Helical" evidence="6">
    <location>
        <begin position="29"/>
        <end position="48"/>
    </location>
</feature>
<dbReference type="Pfam" id="PF00083">
    <property type="entry name" value="Sugar_tr"/>
    <property type="match status" value="1"/>
</dbReference>
<dbReference type="PANTHER" id="PTHR48022">
    <property type="entry name" value="PLASTIDIC GLUCOSE TRANSPORTER 4"/>
    <property type="match status" value="1"/>
</dbReference>
<evidence type="ECO:0000313" key="8">
    <source>
        <dbReference type="Proteomes" id="UP001303160"/>
    </source>
</evidence>
<reference evidence="7" key="1">
    <citation type="journal article" date="2023" name="Mol. Phylogenet. Evol.">
        <title>Genome-scale phylogeny and comparative genomics of the fungal order Sordariales.</title>
        <authorList>
            <person name="Hensen N."/>
            <person name="Bonometti L."/>
            <person name="Westerberg I."/>
            <person name="Brannstrom I.O."/>
            <person name="Guillou S."/>
            <person name="Cros-Aarteil S."/>
            <person name="Calhoun S."/>
            <person name="Haridas S."/>
            <person name="Kuo A."/>
            <person name="Mondo S."/>
            <person name="Pangilinan J."/>
            <person name="Riley R."/>
            <person name="LaButti K."/>
            <person name="Andreopoulos B."/>
            <person name="Lipzen A."/>
            <person name="Chen C."/>
            <person name="Yan M."/>
            <person name="Daum C."/>
            <person name="Ng V."/>
            <person name="Clum A."/>
            <person name="Steindorff A."/>
            <person name="Ohm R.A."/>
            <person name="Martin F."/>
            <person name="Silar P."/>
            <person name="Natvig D.O."/>
            <person name="Lalanne C."/>
            <person name="Gautier V."/>
            <person name="Ament-Velasquez S.L."/>
            <person name="Kruys A."/>
            <person name="Hutchinson M.I."/>
            <person name="Powell A.J."/>
            <person name="Barry K."/>
            <person name="Miller A.N."/>
            <person name="Grigoriev I.V."/>
            <person name="Debuchy R."/>
            <person name="Gladieux P."/>
            <person name="Hiltunen Thoren M."/>
            <person name="Johannesson H."/>
        </authorList>
    </citation>
    <scope>NUCLEOTIDE SEQUENCE</scope>
    <source>
        <strain evidence="7">CBS 315.58</strain>
    </source>
</reference>
<dbReference type="GO" id="GO:0005351">
    <property type="term" value="F:carbohydrate:proton symporter activity"/>
    <property type="evidence" value="ECO:0007669"/>
    <property type="project" value="TreeGrafter"/>
</dbReference>
<dbReference type="Proteomes" id="UP001303160">
    <property type="component" value="Unassembled WGS sequence"/>
</dbReference>
<feature type="transmembrane region" description="Helical" evidence="6">
    <location>
        <begin position="60"/>
        <end position="80"/>
    </location>
</feature>
<reference evidence="7" key="2">
    <citation type="submission" date="2023-05" db="EMBL/GenBank/DDBJ databases">
        <authorList>
            <consortium name="Lawrence Berkeley National Laboratory"/>
            <person name="Steindorff A."/>
            <person name="Hensen N."/>
            <person name="Bonometti L."/>
            <person name="Westerberg I."/>
            <person name="Brannstrom I.O."/>
            <person name="Guillou S."/>
            <person name="Cros-Aarteil S."/>
            <person name="Calhoun S."/>
            <person name="Haridas S."/>
            <person name="Kuo A."/>
            <person name="Mondo S."/>
            <person name="Pangilinan J."/>
            <person name="Riley R."/>
            <person name="Labutti K."/>
            <person name="Andreopoulos B."/>
            <person name="Lipzen A."/>
            <person name="Chen C."/>
            <person name="Yanf M."/>
            <person name="Daum C."/>
            <person name="Ng V."/>
            <person name="Clum A."/>
            <person name="Ohm R."/>
            <person name="Martin F."/>
            <person name="Silar P."/>
            <person name="Natvig D."/>
            <person name="Lalanne C."/>
            <person name="Gautier V."/>
            <person name="Ament-Velasquez S.L."/>
            <person name="Kruys A."/>
            <person name="Hutchinson M.I."/>
            <person name="Powell A.J."/>
            <person name="Barry K."/>
            <person name="Miller A.N."/>
            <person name="Grigoriev I.V."/>
            <person name="Debuchy R."/>
            <person name="Gladieux P."/>
            <person name="Thoren M.H."/>
            <person name="Johannesson H."/>
        </authorList>
    </citation>
    <scope>NUCLEOTIDE SEQUENCE</scope>
    <source>
        <strain evidence="7">CBS 315.58</strain>
    </source>
</reference>
<organism evidence="7 8">
    <name type="scientific">Triangularia verruculosa</name>
    <dbReference type="NCBI Taxonomy" id="2587418"/>
    <lineage>
        <taxon>Eukaryota</taxon>
        <taxon>Fungi</taxon>
        <taxon>Dikarya</taxon>
        <taxon>Ascomycota</taxon>
        <taxon>Pezizomycotina</taxon>
        <taxon>Sordariomycetes</taxon>
        <taxon>Sordariomycetidae</taxon>
        <taxon>Sordariales</taxon>
        <taxon>Podosporaceae</taxon>
        <taxon>Triangularia</taxon>
    </lineage>
</organism>
<comment type="subcellular location">
    <subcellularLocation>
        <location evidence="1">Membrane</location>
        <topology evidence="1">Multi-pass membrane protein</topology>
    </subcellularLocation>
</comment>
<dbReference type="SUPFAM" id="SSF103473">
    <property type="entry name" value="MFS general substrate transporter"/>
    <property type="match status" value="1"/>
</dbReference>
<keyword evidence="8" id="KW-1185">Reference proteome</keyword>
<evidence type="ECO:0000256" key="3">
    <source>
        <dbReference type="ARBA" id="ARBA00022989"/>
    </source>
</evidence>